<dbReference type="GeneID" id="113848353"/>
<evidence type="ECO:0000256" key="1">
    <source>
        <dbReference type="SAM" id="MobiDB-lite"/>
    </source>
</evidence>
<reference evidence="3" key="1">
    <citation type="journal article" date="2019" name="Toxins">
        <title>Detection of Abrin-Like and Prepropulchellin-Like Toxin Genes and Transcripts Using Whole Genome Sequencing and Full-Length Transcript Sequencing of Abrus precatorius.</title>
        <authorList>
            <person name="Hovde B.T."/>
            <person name="Daligault H.E."/>
            <person name="Hanschen E.R."/>
            <person name="Kunde Y.A."/>
            <person name="Johnson M.B."/>
            <person name="Starkenburg S.R."/>
            <person name="Johnson S.L."/>
        </authorList>
    </citation>
    <scope>NUCLEOTIDE SEQUENCE [LARGE SCALE GENOMIC DNA]</scope>
</reference>
<dbReference type="OrthoDB" id="1903945at2759"/>
<feature type="signal peptide" evidence="2">
    <location>
        <begin position="1"/>
        <end position="21"/>
    </location>
</feature>
<dbReference type="InterPro" id="IPR049306">
    <property type="entry name" value="GLV1-2"/>
</dbReference>
<feature type="chain" id="PRO_5034966778" evidence="2">
    <location>
        <begin position="22"/>
        <end position="154"/>
    </location>
</feature>
<evidence type="ECO:0000313" key="3">
    <source>
        <dbReference type="Proteomes" id="UP000694853"/>
    </source>
</evidence>
<dbReference type="Proteomes" id="UP000694853">
    <property type="component" value="Unplaced"/>
</dbReference>
<accession>A0A8B8JQ86</accession>
<dbReference type="PANTHER" id="PTHR33743">
    <property type="entry name" value="PROTEIN GOLVEN 6-RELATED"/>
    <property type="match status" value="1"/>
</dbReference>
<keyword evidence="2" id="KW-0732">Signal</keyword>
<reference evidence="4" key="2">
    <citation type="submission" date="2025-08" db="UniProtKB">
        <authorList>
            <consortium name="RefSeq"/>
        </authorList>
    </citation>
    <scope>IDENTIFICATION</scope>
    <source>
        <tissue evidence="4">Young leaves</tissue>
    </source>
</reference>
<dbReference type="KEGG" id="aprc:113848353"/>
<evidence type="ECO:0000313" key="4">
    <source>
        <dbReference type="RefSeq" id="XP_027333627.1"/>
    </source>
</evidence>
<dbReference type="AlphaFoldDB" id="A0A8B8JQ86"/>
<sequence>MRPSFVVSLLILSLLLAKAQGIRLGKVSLAVEQQKQHDEGNTLLKRSNTDAEEVVLCSKDEQCIGKIKNRKLVTTSVSTTQSMSKNVKSEEHKGHPLVNGNTRNVNANEEVKEVKVNTLTISKHKDVPQEHYADLVDIAEMDYSPARRKPPIHN</sequence>
<protein>
    <submittedName>
        <fullName evidence="4">Uncharacterized protein LOC113848353 isoform X1</fullName>
    </submittedName>
</protein>
<dbReference type="PANTHER" id="PTHR33743:SF19">
    <property type="entry name" value="PROTEIN GOLVEN 6"/>
    <property type="match status" value="1"/>
</dbReference>
<organism evidence="3 4">
    <name type="scientific">Abrus precatorius</name>
    <name type="common">Indian licorice</name>
    <name type="synonym">Glycine abrus</name>
    <dbReference type="NCBI Taxonomy" id="3816"/>
    <lineage>
        <taxon>Eukaryota</taxon>
        <taxon>Viridiplantae</taxon>
        <taxon>Streptophyta</taxon>
        <taxon>Embryophyta</taxon>
        <taxon>Tracheophyta</taxon>
        <taxon>Spermatophyta</taxon>
        <taxon>Magnoliopsida</taxon>
        <taxon>eudicotyledons</taxon>
        <taxon>Gunneridae</taxon>
        <taxon>Pentapetalae</taxon>
        <taxon>rosids</taxon>
        <taxon>fabids</taxon>
        <taxon>Fabales</taxon>
        <taxon>Fabaceae</taxon>
        <taxon>Papilionoideae</taxon>
        <taxon>50 kb inversion clade</taxon>
        <taxon>NPAAA clade</taxon>
        <taxon>indigoferoid/millettioid clade</taxon>
        <taxon>Abreae</taxon>
        <taxon>Abrus</taxon>
    </lineage>
</organism>
<feature type="region of interest" description="Disordered" evidence="1">
    <location>
        <begin position="78"/>
        <end position="102"/>
    </location>
</feature>
<gene>
    <name evidence="4" type="primary">LOC113848353</name>
</gene>
<dbReference type="RefSeq" id="XP_027333627.1">
    <property type="nucleotide sequence ID" value="XM_027477826.1"/>
</dbReference>
<dbReference type="Pfam" id="PF21529">
    <property type="entry name" value="GLV1-2"/>
    <property type="match status" value="1"/>
</dbReference>
<keyword evidence="3" id="KW-1185">Reference proteome</keyword>
<name>A0A8B8JQ86_ABRPR</name>
<proteinExistence type="predicted"/>
<evidence type="ECO:0000256" key="2">
    <source>
        <dbReference type="SAM" id="SignalP"/>
    </source>
</evidence>